<keyword evidence="7" id="KW-1185">Reference proteome</keyword>
<evidence type="ECO:0000256" key="3">
    <source>
        <dbReference type="ARBA" id="ARBA00023159"/>
    </source>
</evidence>
<dbReference type="eggNOG" id="COG2207">
    <property type="taxonomic scope" value="Bacteria"/>
</dbReference>
<dbReference type="SUPFAM" id="SSF51215">
    <property type="entry name" value="Regulatory protein AraC"/>
    <property type="match status" value="1"/>
</dbReference>
<dbReference type="Pfam" id="PF12833">
    <property type="entry name" value="HTH_18"/>
    <property type="match status" value="1"/>
</dbReference>
<feature type="domain" description="HTH araC/xylS-type" evidence="5">
    <location>
        <begin position="178"/>
        <end position="276"/>
    </location>
</feature>
<dbReference type="PROSITE" id="PS00041">
    <property type="entry name" value="HTH_ARAC_FAMILY_1"/>
    <property type="match status" value="1"/>
</dbReference>
<dbReference type="EMBL" id="ASRX01000069">
    <property type="protein sequence ID" value="EYF01923.1"/>
    <property type="molecule type" value="Genomic_DNA"/>
</dbReference>
<dbReference type="InterPro" id="IPR018060">
    <property type="entry name" value="HTH_AraC"/>
</dbReference>
<gene>
    <name evidence="6" type="ORF">CAP_7691</name>
</gene>
<dbReference type="AlphaFoldDB" id="A0A017SY81"/>
<comment type="caution">
    <text evidence="6">The sequence shown here is derived from an EMBL/GenBank/DDBJ whole genome shotgun (WGS) entry which is preliminary data.</text>
</comment>
<dbReference type="GO" id="GO:0043565">
    <property type="term" value="F:sequence-specific DNA binding"/>
    <property type="evidence" value="ECO:0007669"/>
    <property type="project" value="InterPro"/>
</dbReference>
<dbReference type="OrthoDB" id="9816011at2"/>
<sequence>MVRDALGDRLIETGRHAYTGVPRMREPATHAFVVLCFHVGGRMQVEHHGELTLEAGDVHLVPAGDPHRMIAAERAEIWGVGFCRTCLPEERFKDLLAPLDRVRQGAVPRVTLPAERQAHVLTLLQEMEREQAQSGSMPIVMESLLGLVLAEVVRAGRAEAGATAFSSGEGRAAPSVVAEAMAVIEARCLGPLTLQEVAKAVRRSPAYLTTAVKEATGRTVVAWILEGRLAEARRRLRETDEHVEVIAERVGYADASQFTRMFRQRQGAAPAAWRAQQRRQQR</sequence>
<organism evidence="6 7">
    <name type="scientific">Chondromyces apiculatus DSM 436</name>
    <dbReference type="NCBI Taxonomy" id="1192034"/>
    <lineage>
        <taxon>Bacteria</taxon>
        <taxon>Pseudomonadati</taxon>
        <taxon>Myxococcota</taxon>
        <taxon>Polyangia</taxon>
        <taxon>Polyangiales</taxon>
        <taxon>Polyangiaceae</taxon>
        <taxon>Chondromyces</taxon>
    </lineage>
</organism>
<keyword evidence="1" id="KW-0805">Transcription regulation</keyword>
<dbReference type="STRING" id="1192034.CAP_7691"/>
<proteinExistence type="predicted"/>
<reference evidence="6 7" key="1">
    <citation type="submission" date="2013-05" db="EMBL/GenBank/DDBJ databases">
        <title>Genome assembly of Chondromyces apiculatus DSM 436.</title>
        <authorList>
            <person name="Sharma G."/>
            <person name="Khatri I."/>
            <person name="Kaur C."/>
            <person name="Mayilraj S."/>
            <person name="Subramanian S."/>
        </authorList>
    </citation>
    <scope>NUCLEOTIDE SEQUENCE [LARGE SCALE GENOMIC DNA]</scope>
    <source>
        <strain evidence="6 7">DSM 436</strain>
    </source>
</reference>
<evidence type="ECO:0000256" key="4">
    <source>
        <dbReference type="ARBA" id="ARBA00023163"/>
    </source>
</evidence>
<accession>A0A017SY81</accession>
<evidence type="ECO:0000313" key="7">
    <source>
        <dbReference type="Proteomes" id="UP000019678"/>
    </source>
</evidence>
<dbReference type="PANTHER" id="PTHR46796:SF7">
    <property type="entry name" value="ARAC FAMILY TRANSCRIPTIONAL REGULATOR"/>
    <property type="match status" value="1"/>
</dbReference>
<dbReference type="PANTHER" id="PTHR46796">
    <property type="entry name" value="HTH-TYPE TRANSCRIPTIONAL ACTIVATOR RHAS-RELATED"/>
    <property type="match status" value="1"/>
</dbReference>
<evidence type="ECO:0000256" key="2">
    <source>
        <dbReference type="ARBA" id="ARBA00023125"/>
    </source>
</evidence>
<evidence type="ECO:0000259" key="5">
    <source>
        <dbReference type="PROSITE" id="PS01124"/>
    </source>
</evidence>
<dbReference type="InterPro" id="IPR009057">
    <property type="entry name" value="Homeodomain-like_sf"/>
</dbReference>
<dbReference type="InterPro" id="IPR050204">
    <property type="entry name" value="AraC_XylS_family_regulators"/>
</dbReference>
<dbReference type="Gene3D" id="2.60.120.280">
    <property type="entry name" value="Regulatory protein AraC"/>
    <property type="match status" value="1"/>
</dbReference>
<evidence type="ECO:0000313" key="6">
    <source>
        <dbReference type="EMBL" id="EYF01923.1"/>
    </source>
</evidence>
<dbReference type="SUPFAM" id="SSF46689">
    <property type="entry name" value="Homeodomain-like"/>
    <property type="match status" value="1"/>
</dbReference>
<dbReference type="Proteomes" id="UP000019678">
    <property type="component" value="Unassembled WGS sequence"/>
</dbReference>
<dbReference type="InterPro" id="IPR037923">
    <property type="entry name" value="HTH-like"/>
</dbReference>
<evidence type="ECO:0000256" key="1">
    <source>
        <dbReference type="ARBA" id="ARBA00023015"/>
    </source>
</evidence>
<dbReference type="PROSITE" id="PS01124">
    <property type="entry name" value="HTH_ARAC_FAMILY_2"/>
    <property type="match status" value="1"/>
</dbReference>
<keyword evidence="3" id="KW-0010">Activator</keyword>
<dbReference type="Gene3D" id="1.10.10.60">
    <property type="entry name" value="Homeodomain-like"/>
    <property type="match status" value="2"/>
</dbReference>
<dbReference type="GO" id="GO:0003700">
    <property type="term" value="F:DNA-binding transcription factor activity"/>
    <property type="evidence" value="ECO:0007669"/>
    <property type="project" value="InterPro"/>
</dbReference>
<dbReference type="InterPro" id="IPR018062">
    <property type="entry name" value="HTH_AraC-typ_CS"/>
</dbReference>
<keyword evidence="4" id="KW-0804">Transcription</keyword>
<keyword evidence="2" id="KW-0238">DNA-binding</keyword>
<protein>
    <submittedName>
        <fullName evidence="6">Two-component response regulator</fullName>
    </submittedName>
</protein>
<name>A0A017SY81_9BACT</name>
<dbReference type="SMART" id="SM00342">
    <property type="entry name" value="HTH_ARAC"/>
    <property type="match status" value="1"/>
</dbReference>